<sequence>MNTQSKSNAITKFLTAGIVAVLLIVANPFTGKASTNNEKGNTRIADNQVSVQYTGTSDEAVTFKVQFANPEAQKFTLTIKNDAGDVLYRGHFNNANFSKTIHLLNEDTEMNPVFIISMGDQKIERSFNVNKTTGTTEEVVVNKI</sequence>
<dbReference type="OrthoDB" id="670850at2"/>
<reference evidence="2" key="1">
    <citation type="submission" date="2017-01" db="EMBL/GenBank/DDBJ databases">
        <authorList>
            <person name="Varghese N."/>
            <person name="Submissions S."/>
        </authorList>
    </citation>
    <scope>NUCLEOTIDE SEQUENCE [LARGE SCALE GENOMIC DNA]</scope>
    <source>
        <strain evidence="2">DSM 21054</strain>
    </source>
</reference>
<accession>A0A173MQ87</accession>
<name>A0A173MQ87_9BACT</name>
<proteinExistence type="predicted"/>
<evidence type="ECO:0000313" key="1">
    <source>
        <dbReference type="EMBL" id="SIS79834.1"/>
    </source>
</evidence>
<protein>
    <submittedName>
        <fullName evidence="1">Uncharacterized protein</fullName>
    </submittedName>
</protein>
<dbReference type="STRING" id="477680.SAMN05421788_1011278"/>
<evidence type="ECO:0000313" key="2">
    <source>
        <dbReference type="Proteomes" id="UP000186917"/>
    </source>
</evidence>
<dbReference type="EMBL" id="FTOR01000001">
    <property type="protein sequence ID" value="SIS79834.1"/>
    <property type="molecule type" value="Genomic_DNA"/>
</dbReference>
<organism evidence="1 2">
    <name type="scientific">Filimonas lacunae</name>
    <dbReference type="NCBI Taxonomy" id="477680"/>
    <lineage>
        <taxon>Bacteria</taxon>
        <taxon>Pseudomonadati</taxon>
        <taxon>Bacteroidota</taxon>
        <taxon>Chitinophagia</taxon>
        <taxon>Chitinophagales</taxon>
        <taxon>Chitinophagaceae</taxon>
        <taxon>Filimonas</taxon>
    </lineage>
</organism>
<dbReference type="Proteomes" id="UP000186917">
    <property type="component" value="Unassembled WGS sequence"/>
</dbReference>
<dbReference type="AlphaFoldDB" id="A0A173MQ87"/>
<gene>
    <name evidence="1" type="ORF">SAMN05421788_1011278</name>
</gene>
<keyword evidence="2" id="KW-1185">Reference proteome</keyword>
<dbReference type="RefSeq" id="WP_076376727.1">
    <property type="nucleotide sequence ID" value="NZ_AP017422.1"/>
</dbReference>
<dbReference type="KEGG" id="fln:FLA_5898"/>